<proteinExistence type="predicted"/>
<evidence type="ECO:0000313" key="1">
    <source>
        <dbReference type="EMBL" id="OUC41079.1"/>
    </source>
</evidence>
<dbReference type="Proteomes" id="UP000243006">
    <property type="component" value="Unassembled WGS sequence"/>
</dbReference>
<comment type="caution">
    <text evidence="1">The sequence shown here is derived from an EMBL/GenBank/DDBJ whole genome shotgun (WGS) entry which is preliminary data.</text>
</comment>
<protein>
    <submittedName>
        <fullName evidence="1">Uncharacterized protein</fullName>
    </submittedName>
</protein>
<evidence type="ECO:0000313" key="2">
    <source>
        <dbReference type="Proteomes" id="UP000243006"/>
    </source>
</evidence>
<accession>A0A1Y3EBR8</accession>
<dbReference type="EMBL" id="LVZM01021891">
    <property type="protein sequence ID" value="OUC41079.1"/>
    <property type="molecule type" value="Genomic_DNA"/>
</dbReference>
<sequence>MEGAGRRCAINFLSQMRGFFNHGYARHTSGDTKPAAVSTVPFGTLMKLIVHHDSCISLSSFLTSRQCPYNSYSVNALYDSLQR</sequence>
<name>A0A1Y3EBR8_9BILA</name>
<dbReference type="AlphaFoldDB" id="A0A1Y3EBR8"/>
<reference evidence="1 2" key="1">
    <citation type="submission" date="2015-04" db="EMBL/GenBank/DDBJ databases">
        <title>Draft genome of the roundworm Trichinella nativa.</title>
        <authorList>
            <person name="Mitreva M."/>
        </authorList>
    </citation>
    <scope>NUCLEOTIDE SEQUENCE [LARGE SCALE GENOMIC DNA]</scope>
    <source>
        <strain evidence="1 2">ISS45</strain>
    </source>
</reference>
<organism evidence="1 2">
    <name type="scientific">Trichinella nativa</name>
    <dbReference type="NCBI Taxonomy" id="6335"/>
    <lineage>
        <taxon>Eukaryota</taxon>
        <taxon>Metazoa</taxon>
        <taxon>Ecdysozoa</taxon>
        <taxon>Nematoda</taxon>
        <taxon>Enoplea</taxon>
        <taxon>Dorylaimia</taxon>
        <taxon>Trichinellida</taxon>
        <taxon>Trichinellidae</taxon>
        <taxon>Trichinella</taxon>
    </lineage>
</organism>
<gene>
    <name evidence="1" type="ORF">D917_03645</name>
</gene>